<sequence length="60" mass="6843">MCLELSEIDPEIFEMIITYIYTGMIDFSNATSEKIFSFLITSSKLNLSEATSFTQSYLVD</sequence>
<gene>
    <name evidence="2" type="ORF">GLOIN_2v1722004</name>
</gene>
<dbReference type="InterPro" id="IPR000210">
    <property type="entry name" value="BTB/POZ_dom"/>
</dbReference>
<dbReference type="Gene3D" id="3.30.710.10">
    <property type="entry name" value="Potassium Channel Kv1.1, Chain A"/>
    <property type="match status" value="1"/>
</dbReference>
<proteinExistence type="predicted"/>
<dbReference type="EMBL" id="AUPC02000451">
    <property type="protein sequence ID" value="POG59417.1"/>
    <property type="molecule type" value="Genomic_DNA"/>
</dbReference>
<dbReference type="SUPFAM" id="SSF54695">
    <property type="entry name" value="POZ domain"/>
    <property type="match status" value="1"/>
</dbReference>
<feature type="domain" description="BTB" evidence="1">
    <location>
        <begin position="3"/>
        <end position="58"/>
    </location>
</feature>
<dbReference type="AlphaFoldDB" id="A0A2P4P206"/>
<feature type="non-terminal residue" evidence="2">
    <location>
        <position position="60"/>
    </location>
</feature>
<dbReference type="InterPro" id="IPR011333">
    <property type="entry name" value="SKP1/BTB/POZ_sf"/>
</dbReference>
<reference evidence="2 3" key="1">
    <citation type="journal article" date="2013" name="Proc. Natl. Acad. Sci. U.S.A.">
        <title>Genome of an arbuscular mycorrhizal fungus provides insight into the oldest plant symbiosis.</title>
        <authorList>
            <person name="Tisserant E."/>
            <person name="Malbreil M."/>
            <person name="Kuo A."/>
            <person name="Kohler A."/>
            <person name="Symeonidi A."/>
            <person name="Balestrini R."/>
            <person name="Charron P."/>
            <person name="Duensing N."/>
            <person name="Frei Dit Frey N."/>
            <person name="Gianinazzi-Pearson V."/>
            <person name="Gilbert L.B."/>
            <person name="Handa Y."/>
            <person name="Herr J.R."/>
            <person name="Hijri M."/>
            <person name="Koul R."/>
            <person name="Kawaguchi M."/>
            <person name="Krajinski F."/>
            <person name="Lammers P.J."/>
            <person name="Masclaux F.G."/>
            <person name="Murat C."/>
            <person name="Morin E."/>
            <person name="Ndikumana S."/>
            <person name="Pagni M."/>
            <person name="Petitpierre D."/>
            <person name="Requena N."/>
            <person name="Rosikiewicz P."/>
            <person name="Riley R."/>
            <person name="Saito K."/>
            <person name="San Clemente H."/>
            <person name="Shapiro H."/>
            <person name="van Tuinen D."/>
            <person name="Becard G."/>
            <person name="Bonfante P."/>
            <person name="Paszkowski U."/>
            <person name="Shachar-Hill Y.Y."/>
            <person name="Tuskan G.A."/>
            <person name="Young P.W."/>
            <person name="Sanders I.R."/>
            <person name="Henrissat B."/>
            <person name="Rensing S.A."/>
            <person name="Grigoriev I.V."/>
            <person name="Corradi N."/>
            <person name="Roux C."/>
            <person name="Martin F."/>
        </authorList>
    </citation>
    <scope>NUCLEOTIDE SEQUENCE [LARGE SCALE GENOMIC DNA]</scope>
    <source>
        <strain evidence="2 3">DAOM 197198</strain>
    </source>
</reference>
<reference evidence="2 3" key="2">
    <citation type="journal article" date="2018" name="New Phytol.">
        <title>High intraspecific genome diversity in the model arbuscular mycorrhizal symbiont Rhizophagus irregularis.</title>
        <authorList>
            <person name="Chen E.C.H."/>
            <person name="Morin E."/>
            <person name="Beaudet D."/>
            <person name="Noel J."/>
            <person name="Yildirir G."/>
            <person name="Ndikumana S."/>
            <person name="Charron P."/>
            <person name="St-Onge C."/>
            <person name="Giorgi J."/>
            <person name="Kruger M."/>
            <person name="Marton T."/>
            <person name="Ropars J."/>
            <person name="Grigoriev I.V."/>
            <person name="Hainaut M."/>
            <person name="Henrissat B."/>
            <person name="Roux C."/>
            <person name="Martin F."/>
            <person name="Corradi N."/>
        </authorList>
    </citation>
    <scope>NUCLEOTIDE SEQUENCE [LARGE SCALE GENOMIC DNA]</scope>
    <source>
        <strain evidence="2 3">DAOM 197198</strain>
    </source>
</reference>
<evidence type="ECO:0000313" key="2">
    <source>
        <dbReference type="EMBL" id="POG59417.1"/>
    </source>
</evidence>
<dbReference type="Pfam" id="PF00651">
    <property type="entry name" value="BTB"/>
    <property type="match status" value="1"/>
</dbReference>
<organism evidence="2 3">
    <name type="scientific">Rhizophagus irregularis (strain DAOM 181602 / DAOM 197198 / MUCL 43194)</name>
    <name type="common">Arbuscular mycorrhizal fungus</name>
    <name type="synonym">Glomus intraradices</name>
    <dbReference type="NCBI Taxonomy" id="747089"/>
    <lineage>
        <taxon>Eukaryota</taxon>
        <taxon>Fungi</taxon>
        <taxon>Fungi incertae sedis</taxon>
        <taxon>Mucoromycota</taxon>
        <taxon>Glomeromycotina</taxon>
        <taxon>Glomeromycetes</taxon>
        <taxon>Glomerales</taxon>
        <taxon>Glomeraceae</taxon>
        <taxon>Rhizophagus</taxon>
    </lineage>
</organism>
<name>A0A2P4P206_RHIID</name>
<comment type="caution">
    <text evidence="2">The sequence shown here is derived from an EMBL/GenBank/DDBJ whole genome shotgun (WGS) entry which is preliminary data.</text>
</comment>
<accession>A0A2P4P206</accession>
<evidence type="ECO:0000259" key="1">
    <source>
        <dbReference type="Pfam" id="PF00651"/>
    </source>
</evidence>
<dbReference type="Proteomes" id="UP000018888">
    <property type="component" value="Unassembled WGS sequence"/>
</dbReference>
<evidence type="ECO:0000313" key="3">
    <source>
        <dbReference type="Proteomes" id="UP000018888"/>
    </source>
</evidence>
<keyword evidence="3" id="KW-1185">Reference proteome</keyword>
<protein>
    <recommendedName>
        <fullName evidence="1">BTB domain-containing protein</fullName>
    </recommendedName>
</protein>
<dbReference type="CDD" id="cd18186">
    <property type="entry name" value="BTB_POZ_ZBTB_KLHL-like"/>
    <property type="match status" value="1"/>
</dbReference>